<dbReference type="STRING" id="121290.APY04_1090"/>
<evidence type="ECO:0000313" key="2">
    <source>
        <dbReference type="EMBL" id="KWT70162.1"/>
    </source>
</evidence>
<dbReference type="OrthoDB" id="7933130at2"/>
<evidence type="ECO:0000313" key="3">
    <source>
        <dbReference type="Proteomes" id="UP000059074"/>
    </source>
</evidence>
<protein>
    <submittedName>
        <fullName evidence="2">Uncharacterized protein</fullName>
    </submittedName>
</protein>
<dbReference type="Proteomes" id="UP000059074">
    <property type="component" value="Unassembled WGS sequence"/>
</dbReference>
<keyword evidence="1" id="KW-1133">Transmembrane helix</keyword>
<feature type="transmembrane region" description="Helical" evidence="1">
    <location>
        <begin position="67"/>
        <end position="87"/>
    </location>
</feature>
<reference evidence="2 3" key="1">
    <citation type="submission" date="2015-10" db="EMBL/GenBank/DDBJ databases">
        <title>Transcriptomic analysis of a linuron degrading triple-species bacterial consortium.</title>
        <authorList>
            <person name="Albers P."/>
        </authorList>
    </citation>
    <scope>NUCLEOTIDE SEQUENCE [LARGE SCALE GENOMIC DNA]</scope>
    <source>
        <strain evidence="2 3">WDL6</strain>
    </source>
</reference>
<feature type="transmembrane region" description="Helical" evidence="1">
    <location>
        <begin position="6"/>
        <end position="23"/>
    </location>
</feature>
<sequence length="113" mass="11542">MVADPPFFLAVGALGWGLALAFYRPAARDRRWPSGTAQRHLPAFTTILALLCIAVGGGFALSRGIAGGGVVIALFGAALAVFWLGFLRVGAQSALLLAPGAAIILLATRLIAA</sequence>
<dbReference type="AlphaFoldDB" id="A0A109BJU7"/>
<accession>A0A109BJU7</accession>
<feature type="transmembrane region" description="Helical" evidence="1">
    <location>
        <begin position="43"/>
        <end position="61"/>
    </location>
</feature>
<gene>
    <name evidence="2" type="ORF">APY04_1090</name>
</gene>
<dbReference type="EMBL" id="LMTR01000035">
    <property type="protein sequence ID" value="KWT70162.1"/>
    <property type="molecule type" value="Genomic_DNA"/>
</dbReference>
<keyword evidence="1" id="KW-0812">Transmembrane</keyword>
<keyword evidence="3" id="KW-1185">Reference proteome</keyword>
<organism evidence="2 3">
    <name type="scientific">Hyphomicrobium sulfonivorans</name>
    <dbReference type="NCBI Taxonomy" id="121290"/>
    <lineage>
        <taxon>Bacteria</taxon>
        <taxon>Pseudomonadati</taxon>
        <taxon>Pseudomonadota</taxon>
        <taxon>Alphaproteobacteria</taxon>
        <taxon>Hyphomicrobiales</taxon>
        <taxon>Hyphomicrobiaceae</taxon>
        <taxon>Hyphomicrobium</taxon>
    </lineage>
</organism>
<comment type="caution">
    <text evidence="2">The sequence shown here is derived from an EMBL/GenBank/DDBJ whole genome shotgun (WGS) entry which is preliminary data.</text>
</comment>
<evidence type="ECO:0000256" key="1">
    <source>
        <dbReference type="SAM" id="Phobius"/>
    </source>
</evidence>
<proteinExistence type="predicted"/>
<feature type="transmembrane region" description="Helical" evidence="1">
    <location>
        <begin position="94"/>
        <end position="112"/>
    </location>
</feature>
<keyword evidence="1" id="KW-0472">Membrane</keyword>
<name>A0A109BJU7_HYPSL</name>
<dbReference type="PATRIC" id="fig|121290.4.peg.1581"/>
<dbReference type="RefSeq" id="WP_068460428.1">
    <property type="nucleotide sequence ID" value="NZ_LMTR01000035.1"/>
</dbReference>